<organism evidence="2 3">
    <name type="scientific">[Candida] arabinofermentans NRRL YB-2248</name>
    <dbReference type="NCBI Taxonomy" id="983967"/>
    <lineage>
        <taxon>Eukaryota</taxon>
        <taxon>Fungi</taxon>
        <taxon>Dikarya</taxon>
        <taxon>Ascomycota</taxon>
        <taxon>Saccharomycotina</taxon>
        <taxon>Pichiomycetes</taxon>
        <taxon>Pichiales</taxon>
        <taxon>Pichiaceae</taxon>
        <taxon>Ogataea</taxon>
        <taxon>Ogataea/Candida clade</taxon>
    </lineage>
</organism>
<dbReference type="Proteomes" id="UP000094801">
    <property type="component" value="Unassembled WGS sequence"/>
</dbReference>
<protein>
    <submittedName>
        <fullName evidence="2">Uncharacterized protein</fullName>
    </submittedName>
</protein>
<keyword evidence="3" id="KW-1185">Reference proteome</keyword>
<dbReference type="EMBL" id="KV453859">
    <property type="protein sequence ID" value="ODV84072.1"/>
    <property type="molecule type" value="Genomic_DNA"/>
</dbReference>
<gene>
    <name evidence="2" type="ORF">CANARDRAFT_29520</name>
</gene>
<evidence type="ECO:0000256" key="1">
    <source>
        <dbReference type="SAM" id="Phobius"/>
    </source>
</evidence>
<evidence type="ECO:0000313" key="3">
    <source>
        <dbReference type="Proteomes" id="UP000094801"/>
    </source>
</evidence>
<reference evidence="3" key="1">
    <citation type="submission" date="2016-04" db="EMBL/GenBank/DDBJ databases">
        <title>Comparative genomics of biotechnologically important yeasts.</title>
        <authorList>
            <consortium name="DOE Joint Genome Institute"/>
            <person name="Riley R."/>
            <person name="Haridas S."/>
            <person name="Wolfe K.H."/>
            <person name="Lopes M.R."/>
            <person name="Hittinger C.T."/>
            <person name="Goker M."/>
            <person name="Salamov A."/>
            <person name="Wisecaver J."/>
            <person name="Long T.M."/>
            <person name="Aerts A.L."/>
            <person name="Barry K."/>
            <person name="Choi C."/>
            <person name="Clum A."/>
            <person name="Coughlan A.Y."/>
            <person name="Deshpande S."/>
            <person name="Douglass A.P."/>
            <person name="Hanson S.J."/>
            <person name="Klenk H.-P."/>
            <person name="Labutti K."/>
            <person name="Lapidus A."/>
            <person name="Lindquist E."/>
            <person name="Lipzen A."/>
            <person name="Meier-Kolthoff J.P."/>
            <person name="Ohm R.A."/>
            <person name="Otillar R.P."/>
            <person name="Pangilinan J."/>
            <person name="Peng Y."/>
            <person name="Rokas A."/>
            <person name="Rosa C.A."/>
            <person name="Scheuner C."/>
            <person name="Sibirny A.A."/>
            <person name="Slot J.C."/>
            <person name="Stielow J.B."/>
            <person name="Sun H."/>
            <person name="Kurtzman C.P."/>
            <person name="Blackwell M."/>
            <person name="Grigoriev I.V."/>
            <person name="Jeffries T.W."/>
        </authorList>
    </citation>
    <scope>NUCLEOTIDE SEQUENCE [LARGE SCALE GENOMIC DNA]</scope>
    <source>
        <strain evidence="3">NRRL YB-2248</strain>
    </source>
</reference>
<keyword evidence="1" id="KW-1133">Transmembrane helix</keyword>
<sequence>MVGHTHLTPPGLPSLKSLLARWLADFYMVIDPAQMVLIGSLPYIAFASLVDLKFLPICTYLRKYKPANYISKLYNRSDSVPLTRKIERSPLPPYISKFSNSVYLSIYPITCYHVKKTLLQCGLSHKNHGNL</sequence>
<name>A0A1E4SX94_9ASCO</name>
<proteinExistence type="predicted"/>
<keyword evidence="1" id="KW-0812">Transmembrane</keyword>
<keyword evidence="1" id="KW-0472">Membrane</keyword>
<evidence type="ECO:0000313" key="2">
    <source>
        <dbReference type="EMBL" id="ODV84072.1"/>
    </source>
</evidence>
<feature type="transmembrane region" description="Helical" evidence="1">
    <location>
        <begin position="35"/>
        <end position="55"/>
    </location>
</feature>
<dbReference type="AlphaFoldDB" id="A0A1E4SX94"/>
<accession>A0A1E4SX94</accession>